<dbReference type="AlphaFoldDB" id="F0WU14"/>
<dbReference type="HOGENOM" id="CLU_2214891_0_0_1"/>
<dbReference type="EMBL" id="FR824308">
    <property type="protein sequence ID" value="CCA24859.1"/>
    <property type="molecule type" value="Genomic_DNA"/>
</dbReference>
<reference evidence="1" key="2">
    <citation type="submission" date="2011-02" db="EMBL/GenBank/DDBJ databases">
        <authorList>
            <person name="MacLean D."/>
        </authorList>
    </citation>
    <scope>NUCLEOTIDE SEQUENCE</scope>
</reference>
<accession>F0WU14</accession>
<proteinExistence type="predicted"/>
<evidence type="ECO:0000313" key="1">
    <source>
        <dbReference type="EMBL" id="CCA24859.1"/>
    </source>
</evidence>
<protein>
    <submittedName>
        <fullName evidence="1">AlNc14C263G9838 protein</fullName>
    </submittedName>
</protein>
<organism evidence="1">
    <name type="scientific">Albugo laibachii Nc14</name>
    <dbReference type="NCBI Taxonomy" id="890382"/>
    <lineage>
        <taxon>Eukaryota</taxon>
        <taxon>Sar</taxon>
        <taxon>Stramenopiles</taxon>
        <taxon>Oomycota</taxon>
        <taxon>Peronosporomycetes</taxon>
        <taxon>Albuginales</taxon>
        <taxon>Albuginaceae</taxon>
        <taxon>Albugo</taxon>
    </lineage>
</organism>
<name>F0WU14_9STRA</name>
<sequence length="107" mass="12377">MDSSRLMKSAQRQPLMSELSVEVVYNADQTLVVFEYIQTDKSAQESPDRVWLCGGKVNEQVTCMLLSHDAWRHFWKRILAVSHSQNHEPFKKGDILCEKREAKQLLG</sequence>
<reference evidence="1" key="1">
    <citation type="journal article" date="2011" name="PLoS Biol.">
        <title>Gene gain and loss during evolution of obligate parasitism in the white rust pathogen of Arabidopsis thaliana.</title>
        <authorList>
            <person name="Kemen E."/>
            <person name="Gardiner A."/>
            <person name="Schultz-Larsen T."/>
            <person name="Kemen A.C."/>
            <person name="Balmuth A.L."/>
            <person name="Robert-Seilaniantz A."/>
            <person name="Bailey K."/>
            <person name="Holub E."/>
            <person name="Studholme D.J."/>
            <person name="Maclean D."/>
            <person name="Jones J.D."/>
        </authorList>
    </citation>
    <scope>NUCLEOTIDE SEQUENCE</scope>
</reference>
<gene>
    <name evidence="1" type="primary">AlNc14C263G9838</name>
    <name evidence="1" type="ORF">ALNC14_110030</name>
</gene>